<feature type="compositionally biased region" description="Low complexity" evidence="2">
    <location>
        <begin position="469"/>
        <end position="481"/>
    </location>
</feature>
<dbReference type="GO" id="GO:0008270">
    <property type="term" value="F:zinc ion binding"/>
    <property type="evidence" value="ECO:0007669"/>
    <property type="project" value="UniProtKB-KW"/>
</dbReference>
<keyword evidence="1" id="KW-0863">Zinc-finger</keyword>
<sequence length="481" mass="48872">MAHTERVSEPLPGATGPAAGHPSNPSTTCDDPEPPTSTTRFDAHADARGLTALLDVHDADHRTGRAAPMPLLGTAWAGRLHLEAVSRCRGVYALLDLPGVAATGVGTADATATDAVGTDTATDATATAPAGLALLPGGRLLAWARSATAAARPTATLHTDRLTLAATPGGELGLEPTAPHPRHPEVLAAAYALTSGFRPRAVLAAPVALRLLHELATLPPDAALWVVPEAAGPRLSTRAEPGAVCLPGPGRLAPLRRLLPSLRELRLFGPAVGHGAEPAPSAWQVTGETGGARLTLLLSPEPARGLPGEGAVLEAPWGTEAGDDHLGDDHAILAAAGTLGWTFAPPTGTTPAGAAPVGEPFHRLLPLPAGRAAALPPRLSGALALAARGAVRLEPRGGHEAVLRASVEGRNGPVRVTVAPGRATCTCPWWAYFRGGRGPCKHVLATRITAGRAAGGRLRPPHPHPPATDPAATGPNDPNGR</sequence>
<organism evidence="4 5">
    <name type="scientific">Allostreptomyces psammosilenae</name>
    <dbReference type="NCBI Taxonomy" id="1892865"/>
    <lineage>
        <taxon>Bacteria</taxon>
        <taxon>Bacillati</taxon>
        <taxon>Actinomycetota</taxon>
        <taxon>Actinomycetes</taxon>
        <taxon>Kitasatosporales</taxon>
        <taxon>Streptomycetaceae</taxon>
        <taxon>Allostreptomyces</taxon>
    </lineage>
</organism>
<name>A0A853A2Y0_9ACTN</name>
<reference evidence="4 5" key="1">
    <citation type="submission" date="2020-07" db="EMBL/GenBank/DDBJ databases">
        <title>Sequencing the genomes of 1000 actinobacteria strains.</title>
        <authorList>
            <person name="Klenk H.-P."/>
        </authorList>
    </citation>
    <scope>NUCLEOTIDE SEQUENCE [LARGE SCALE GENOMIC DNA]</scope>
    <source>
        <strain evidence="4 5">DSM 42178</strain>
    </source>
</reference>
<protein>
    <recommendedName>
        <fullName evidence="3">SWIM-type domain-containing protein</fullName>
    </recommendedName>
</protein>
<comment type="caution">
    <text evidence="4">The sequence shown here is derived from an EMBL/GenBank/DDBJ whole genome shotgun (WGS) entry which is preliminary data.</text>
</comment>
<evidence type="ECO:0000259" key="3">
    <source>
        <dbReference type="PROSITE" id="PS50966"/>
    </source>
</evidence>
<keyword evidence="1" id="KW-0479">Metal-binding</keyword>
<feature type="region of interest" description="Disordered" evidence="2">
    <location>
        <begin position="453"/>
        <end position="481"/>
    </location>
</feature>
<dbReference type="PROSITE" id="PS50966">
    <property type="entry name" value="ZF_SWIM"/>
    <property type="match status" value="1"/>
</dbReference>
<keyword evidence="1" id="KW-0862">Zinc</keyword>
<dbReference type="EMBL" id="JACBZD010000001">
    <property type="protein sequence ID" value="NYI05091.1"/>
    <property type="molecule type" value="Genomic_DNA"/>
</dbReference>
<proteinExistence type="predicted"/>
<evidence type="ECO:0000256" key="2">
    <source>
        <dbReference type="SAM" id="MobiDB-lite"/>
    </source>
</evidence>
<keyword evidence="5" id="KW-1185">Reference proteome</keyword>
<dbReference type="RefSeq" id="WP_179813894.1">
    <property type="nucleotide sequence ID" value="NZ_JACBZD010000001.1"/>
</dbReference>
<evidence type="ECO:0000313" key="5">
    <source>
        <dbReference type="Proteomes" id="UP000567795"/>
    </source>
</evidence>
<dbReference type="Proteomes" id="UP000567795">
    <property type="component" value="Unassembled WGS sequence"/>
</dbReference>
<feature type="region of interest" description="Disordered" evidence="2">
    <location>
        <begin position="1"/>
        <end position="41"/>
    </location>
</feature>
<dbReference type="Pfam" id="PF04434">
    <property type="entry name" value="SWIM"/>
    <property type="match status" value="1"/>
</dbReference>
<feature type="domain" description="SWIM-type" evidence="3">
    <location>
        <begin position="414"/>
        <end position="451"/>
    </location>
</feature>
<dbReference type="InterPro" id="IPR007527">
    <property type="entry name" value="Znf_SWIM"/>
</dbReference>
<evidence type="ECO:0000256" key="1">
    <source>
        <dbReference type="PROSITE-ProRule" id="PRU00325"/>
    </source>
</evidence>
<evidence type="ECO:0000313" key="4">
    <source>
        <dbReference type="EMBL" id="NYI05091.1"/>
    </source>
</evidence>
<gene>
    <name evidence="4" type="ORF">FHU37_002034</name>
</gene>
<dbReference type="AlphaFoldDB" id="A0A853A2Y0"/>
<accession>A0A853A2Y0</accession>